<gene>
    <name evidence="2" type="ordered locus">BN6_38270</name>
</gene>
<dbReference type="PANTHER" id="PTHR43162:SF1">
    <property type="entry name" value="PRESTALK A DIFFERENTIATION PROTEIN A"/>
    <property type="match status" value="1"/>
</dbReference>
<feature type="domain" description="NAD(P)-binding" evidence="1">
    <location>
        <begin position="10"/>
        <end position="182"/>
    </location>
</feature>
<dbReference type="OrthoDB" id="3207931at2"/>
<dbReference type="SUPFAM" id="SSF51735">
    <property type="entry name" value="NAD(P)-binding Rossmann-fold domains"/>
    <property type="match status" value="1"/>
</dbReference>
<dbReference type="EMBL" id="HE804045">
    <property type="protein sequence ID" value="CCH31117.1"/>
    <property type="molecule type" value="Genomic_DNA"/>
</dbReference>
<dbReference type="InterPro" id="IPR016040">
    <property type="entry name" value="NAD(P)-bd_dom"/>
</dbReference>
<reference evidence="2 3" key="1">
    <citation type="journal article" date="2012" name="BMC Genomics">
        <title>Complete genome sequence of Saccharothrix espanaensis DSM 44229T and comparison to the other completely sequenced Pseudonocardiaceae.</title>
        <authorList>
            <person name="Strobel T."/>
            <person name="Al-Dilaimi A."/>
            <person name="Blom J."/>
            <person name="Gessner A."/>
            <person name="Kalinowski J."/>
            <person name="Luzhetska M."/>
            <person name="Puhler A."/>
            <person name="Szczepanowski R."/>
            <person name="Bechthold A."/>
            <person name="Ruckert C."/>
        </authorList>
    </citation>
    <scope>NUCLEOTIDE SEQUENCE [LARGE SCALE GENOMIC DNA]</scope>
    <source>
        <strain evidence="3">ATCC 51144 / DSM 44229 / JCM 9112 / NBRC 15066 / NRRL 15764</strain>
    </source>
</reference>
<dbReference type="AlphaFoldDB" id="K0K0S1"/>
<dbReference type="RefSeq" id="WP_015101229.1">
    <property type="nucleotide sequence ID" value="NC_019673.1"/>
</dbReference>
<sequence length="281" mass="29925">MADGRILVTGATGNVGGQVVRQLLAAGLAPRALTRGTTGFPEGVEVVRGDHTDPATIRAVAEGVDAVFLMWPSPDTGSAAEVARAIAANASRVVLLSTGAVDDRLAEQTNPIGHFHAVVERAVVESGVRWTFLRAHGFAANTRAWAGQVRAGDEVRGAYGQAAHTLLHEADIAAVAVRALTEDGHDEAKYQLTGPELLTRAEQVRAIGEAIGRPLRWHEVDPDDDRTYAGLLPDDVARQVIGGFAELVDHPVPPTSDVADVTHAPARTFREWLADHLDDFR</sequence>
<dbReference type="PANTHER" id="PTHR43162">
    <property type="match status" value="1"/>
</dbReference>
<dbReference type="Gene3D" id="3.90.25.10">
    <property type="entry name" value="UDP-galactose 4-epimerase, domain 1"/>
    <property type="match status" value="1"/>
</dbReference>
<dbReference type="Gene3D" id="3.40.50.720">
    <property type="entry name" value="NAD(P)-binding Rossmann-like Domain"/>
    <property type="match status" value="1"/>
</dbReference>
<protein>
    <submittedName>
        <fullName evidence="2">NmrA family protein</fullName>
    </submittedName>
</protein>
<dbReference type="Proteomes" id="UP000006281">
    <property type="component" value="Chromosome"/>
</dbReference>
<evidence type="ECO:0000313" key="3">
    <source>
        <dbReference type="Proteomes" id="UP000006281"/>
    </source>
</evidence>
<name>K0K0S1_SACES</name>
<keyword evidence="3" id="KW-1185">Reference proteome</keyword>
<evidence type="ECO:0000313" key="2">
    <source>
        <dbReference type="EMBL" id="CCH31117.1"/>
    </source>
</evidence>
<accession>K0K0S1</accession>
<dbReference type="STRING" id="1179773.BN6_38270"/>
<evidence type="ECO:0000259" key="1">
    <source>
        <dbReference type="Pfam" id="PF13460"/>
    </source>
</evidence>
<dbReference type="BioCyc" id="SESP1179773:BN6_RS18525-MONOMER"/>
<dbReference type="eggNOG" id="COG0702">
    <property type="taxonomic scope" value="Bacteria"/>
</dbReference>
<proteinExistence type="predicted"/>
<dbReference type="HOGENOM" id="CLU_007383_10_6_11"/>
<dbReference type="Pfam" id="PF13460">
    <property type="entry name" value="NAD_binding_10"/>
    <property type="match status" value="1"/>
</dbReference>
<dbReference type="InterPro" id="IPR051604">
    <property type="entry name" value="Ergot_Alk_Oxidoreductase"/>
</dbReference>
<dbReference type="KEGG" id="sesp:BN6_38270"/>
<dbReference type="InterPro" id="IPR036291">
    <property type="entry name" value="NAD(P)-bd_dom_sf"/>
</dbReference>
<dbReference type="PATRIC" id="fig|1179773.3.peg.3827"/>
<organism evidence="2 3">
    <name type="scientific">Saccharothrix espanaensis (strain ATCC 51144 / DSM 44229 / JCM 9112 / NBRC 15066 / NRRL 15764)</name>
    <dbReference type="NCBI Taxonomy" id="1179773"/>
    <lineage>
        <taxon>Bacteria</taxon>
        <taxon>Bacillati</taxon>
        <taxon>Actinomycetota</taxon>
        <taxon>Actinomycetes</taxon>
        <taxon>Pseudonocardiales</taxon>
        <taxon>Pseudonocardiaceae</taxon>
        <taxon>Saccharothrix</taxon>
    </lineage>
</organism>